<dbReference type="InterPro" id="IPR013022">
    <property type="entry name" value="Xyl_isomerase-like_TIM-brl"/>
</dbReference>
<dbReference type="InterPro" id="IPR050312">
    <property type="entry name" value="IolE/XylAMocC-like"/>
</dbReference>
<dbReference type="GeneID" id="95579523"/>
<dbReference type="InterPro" id="IPR036237">
    <property type="entry name" value="Xyl_isomerase-like_sf"/>
</dbReference>
<evidence type="ECO:0000259" key="1">
    <source>
        <dbReference type="Pfam" id="PF01261"/>
    </source>
</evidence>
<gene>
    <name evidence="2" type="ORF">CBF28_07305</name>
</gene>
<feature type="domain" description="Xylose isomerase-like TIM barrel" evidence="1">
    <location>
        <begin position="20"/>
        <end position="282"/>
    </location>
</feature>
<dbReference type="Pfam" id="PF01261">
    <property type="entry name" value="AP_endonuc_2"/>
    <property type="match status" value="1"/>
</dbReference>
<proteinExistence type="predicted"/>
<dbReference type="Gene3D" id="3.20.20.150">
    <property type="entry name" value="Divalent-metal-dependent TIM barrel enzymes"/>
    <property type="match status" value="1"/>
</dbReference>
<evidence type="ECO:0000313" key="2">
    <source>
        <dbReference type="EMBL" id="RSU14869.1"/>
    </source>
</evidence>
<dbReference type="Proteomes" id="UP000288028">
    <property type="component" value="Unassembled WGS sequence"/>
</dbReference>
<dbReference type="OrthoDB" id="9782669at2"/>
<keyword evidence="3" id="KW-1185">Reference proteome</keyword>
<dbReference type="EMBL" id="NGKB01000006">
    <property type="protein sequence ID" value="RSU14869.1"/>
    <property type="molecule type" value="Genomic_DNA"/>
</dbReference>
<protein>
    <recommendedName>
        <fullName evidence="1">Xylose isomerase-like TIM barrel domain-containing protein</fullName>
    </recommendedName>
</protein>
<organism evidence="2 3">
    <name type="scientific">Vagococcus carniphilus</name>
    <dbReference type="NCBI Taxonomy" id="218144"/>
    <lineage>
        <taxon>Bacteria</taxon>
        <taxon>Bacillati</taxon>
        <taxon>Bacillota</taxon>
        <taxon>Bacilli</taxon>
        <taxon>Lactobacillales</taxon>
        <taxon>Enterococcaceae</taxon>
        <taxon>Vagococcus</taxon>
    </lineage>
</organism>
<name>A0A430B3I1_9ENTE</name>
<evidence type="ECO:0000313" key="3">
    <source>
        <dbReference type="Proteomes" id="UP000288028"/>
    </source>
</evidence>
<comment type="caution">
    <text evidence="2">The sequence shown here is derived from an EMBL/GenBank/DDBJ whole genome shotgun (WGS) entry which is preliminary data.</text>
</comment>
<accession>A0A430B3I1</accession>
<sequence>MKIGVNSWSLPNNLTVEETFQLAKEAGFETIEFNMAEEVKVESIVSDLGLEDTVHLTLNMREDELLKIKQLSEKYDLPISSIATALHWKYPLNDPDPTVREQGKEVARRMIDACYILGGDTVLIVPGVVNEERPYDTCYELAKEAFIELAPYAEEKGIYLGVENVWNKFLYSPLEMRQFIDEINHPYVKVYFDAGNVLQFGFPDQWVRILGERIAKVHVKDFNTAVGNINGFTTLLAGSLNWPRLMESLKEIGYTGPITAELSPYAYEGDQLARDTAKAIKRLVNM</sequence>
<dbReference type="RefSeq" id="WP_126793511.1">
    <property type="nucleotide sequence ID" value="NZ_CP060720.1"/>
</dbReference>
<dbReference type="AlphaFoldDB" id="A0A430B3I1"/>
<dbReference type="PANTHER" id="PTHR12110:SF41">
    <property type="entry name" value="INOSOSE DEHYDRATASE"/>
    <property type="match status" value="1"/>
</dbReference>
<dbReference type="SUPFAM" id="SSF51658">
    <property type="entry name" value="Xylose isomerase-like"/>
    <property type="match status" value="1"/>
</dbReference>
<reference evidence="2 3" key="1">
    <citation type="submission" date="2017-05" db="EMBL/GenBank/DDBJ databases">
        <title>Vagococcus spp. assemblies.</title>
        <authorList>
            <person name="Gulvik C.A."/>
        </authorList>
    </citation>
    <scope>NUCLEOTIDE SEQUENCE [LARGE SCALE GENOMIC DNA]</scope>
    <source>
        <strain evidence="2 3">SS1714</strain>
    </source>
</reference>
<dbReference type="PANTHER" id="PTHR12110">
    <property type="entry name" value="HYDROXYPYRUVATE ISOMERASE"/>
    <property type="match status" value="1"/>
</dbReference>